<dbReference type="EMBL" id="CAUJNA010000713">
    <property type="protein sequence ID" value="CAJ1380476.1"/>
    <property type="molecule type" value="Genomic_DNA"/>
</dbReference>
<dbReference type="InterPro" id="IPR005821">
    <property type="entry name" value="Ion_trans_dom"/>
</dbReference>
<dbReference type="AlphaFoldDB" id="A0AA36MUK1"/>
<sequence>MASTSMSTLRELSELLETHELKMQVLLAEQGRAVQESLELLFKDARMHSWKEPSEARVRFADEGSSQSNETAKDRYDTAAVSPVEGHAGGSSEKSDADCREQPVGKSRSDNAILELTSMTERHSSRAMVTETHLNIDNVKIEKRKPEKQLTGFRKNVFDFLQSSPCEYTVALIIVANSAMFGVQADYSVKYPGQPPSDAFRIVNQAFNIFFVLELTLRIIADGVTFVSCWNPDFRWNVLDSLLVSLSIFEEIYSNISIGDTNRLDMTSARVMRLLRLVRVVRVFRVLRFFADLRIMVMGIMGSFKALVWALLLLFIIIYVTGIIILQFVAEAAGNGWVTVGTGIEYSGMAMFNSLERCCFTLFLCISGGISWVEVVNVLEAVNPLLVPVLSLYVAFAVFCVLNIVTGVFVERSTTMRQMDEENMMFDELESRKKWLREIRVLFQAADRDGSGQVEWLEFQSVMGDFHAQTCMKNLGFDTTRVSPAQLWSLIDYDNSGLIDIDEFADALMKLQGVAHSIDIARLRHDVAKLYKAISSFSIFCNDQFAEVRNELCTTKLPRKLLGAAASPERVLI</sequence>
<dbReference type="SUPFAM" id="SSF81324">
    <property type="entry name" value="Voltage-gated potassium channels"/>
    <property type="match status" value="1"/>
</dbReference>
<dbReference type="PANTHER" id="PTHR10037:SF62">
    <property type="entry name" value="SODIUM CHANNEL PROTEIN 60E"/>
    <property type="match status" value="1"/>
</dbReference>
<evidence type="ECO:0000256" key="7">
    <source>
        <dbReference type="SAM" id="Phobius"/>
    </source>
</evidence>
<dbReference type="PROSITE" id="PS00018">
    <property type="entry name" value="EF_HAND_1"/>
    <property type="match status" value="2"/>
</dbReference>
<gene>
    <name evidence="9" type="ORF">EVOR1521_LOCUS8407</name>
</gene>
<evidence type="ECO:0000256" key="1">
    <source>
        <dbReference type="ARBA" id="ARBA00004141"/>
    </source>
</evidence>
<dbReference type="PANTHER" id="PTHR10037">
    <property type="entry name" value="VOLTAGE-GATED CATION CHANNEL CALCIUM AND SODIUM"/>
    <property type="match status" value="1"/>
</dbReference>
<dbReference type="InterPro" id="IPR027359">
    <property type="entry name" value="Volt_channel_dom_sf"/>
</dbReference>
<evidence type="ECO:0000313" key="10">
    <source>
        <dbReference type="Proteomes" id="UP001178507"/>
    </source>
</evidence>
<comment type="caution">
    <text evidence="9">The sequence shown here is derived from an EMBL/GenBank/DDBJ whole genome shotgun (WGS) entry which is preliminary data.</text>
</comment>
<dbReference type="GO" id="GO:0001518">
    <property type="term" value="C:voltage-gated sodium channel complex"/>
    <property type="evidence" value="ECO:0007669"/>
    <property type="project" value="TreeGrafter"/>
</dbReference>
<reference evidence="9" key="1">
    <citation type="submission" date="2023-08" db="EMBL/GenBank/DDBJ databases">
        <authorList>
            <person name="Chen Y."/>
            <person name="Shah S."/>
            <person name="Dougan E. K."/>
            <person name="Thang M."/>
            <person name="Chan C."/>
        </authorList>
    </citation>
    <scope>NUCLEOTIDE SEQUENCE</scope>
</reference>
<dbReference type="Gene3D" id="1.10.287.70">
    <property type="match status" value="1"/>
</dbReference>
<protein>
    <recommendedName>
        <fullName evidence="8">EF-hand domain-containing protein</fullName>
    </recommendedName>
</protein>
<dbReference type="SUPFAM" id="SSF47473">
    <property type="entry name" value="EF-hand"/>
    <property type="match status" value="1"/>
</dbReference>
<keyword evidence="5 7" id="KW-0472">Membrane</keyword>
<feature type="transmembrane region" description="Helical" evidence="7">
    <location>
        <begin position="385"/>
        <end position="410"/>
    </location>
</feature>
<dbReference type="Gene3D" id="1.20.120.350">
    <property type="entry name" value="Voltage-gated potassium channels. Chain C"/>
    <property type="match status" value="1"/>
</dbReference>
<keyword evidence="4 7" id="KW-1133">Transmembrane helix</keyword>
<dbReference type="SMART" id="SM00054">
    <property type="entry name" value="EFh"/>
    <property type="match status" value="2"/>
</dbReference>
<dbReference type="Gene3D" id="1.10.238.10">
    <property type="entry name" value="EF-hand"/>
    <property type="match status" value="1"/>
</dbReference>
<name>A0AA36MUK1_9DINO</name>
<dbReference type="GO" id="GO:0005509">
    <property type="term" value="F:calcium ion binding"/>
    <property type="evidence" value="ECO:0007669"/>
    <property type="project" value="InterPro"/>
</dbReference>
<organism evidence="9 10">
    <name type="scientific">Effrenium voratum</name>
    <dbReference type="NCBI Taxonomy" id="2562239"/>
    <lineage>
        <taxon>Eukaryota</taxon>
        <taxon>Sar</taxon>
        <taxon>Alveolata</taxon>
        <taxon>Dinophyceae</taxon>
        <taxon>Suessiales</taxon>
        <taxon>Symbiodiniaceae</taxon>
        <taxon>Effrenium</taxon>
    </lineage>
</organism>
<keyword evidence="3" id="KW-0106">Calcium</keyword>
<feature type="transmembrane region" description="Helical" evidence="7">
    <location>
        <begin position="307"/>
        <end position="329"/>
    </location>
</feature>
<dbReference type="Proteomes" id="UP001178507">
    <property type="component" value="Unassembled WGS sequence"/>
</dbReference>
<feature type="domain" description="EF-hand" evidence="8">
    <location>
        <begin position="486"/>
        <end position="514"/>
    </location>
</feature>
<dbReference type="GO" id="GO:0086010">
    <property type="term" value="P:membrane depolarization during action potential"/>
    <property type="evidence" value="ECO:0007669"/>
    <property type="project" value="TreeGrafter"/>
</dbReference>
<comment type="subcellular location">
    <subcellularLocation>
        <location evidence="1">Membrane</location>
        <topology evidence="1">Multi-pass membrane protein</topology>
    </subcellularLocation>
</comment>
<dbReference type="InterPro" id="IPR002048">
    <property type="entry name" value="EF_hand_dom"/>
</dbReference>
<evidence type="ECO:0000313" key="9">
    <source>
        <dbReference type="EMBL" id="CAJ1380476.1"/>
    </source>
</evidence>
<dbReference type="PROSITE" id="PS50222">
    <property type="entry name" value="EF_HAND_2"/>
    <property type="match status" value="2"/>
</dbReference>
<feature type="transmembrane region" description="Helical" evidence="7">
    <location>
        <begin position="359"/>
        <end position="379"/>
    </location>
</feature>
<evidence type="ECO:0000256" key="4">
    <source>
        <dbReference type="ARBA" id="ARBA00022989"/>
    </source>
</evidence>
<evidence type="ECO:0000256" key="5">
    <source>
        <dbReference type="ARBA" id="ARBA00023136"/>
    </source>
</evidence>
<feature type="compositionally biased region" description="Basic and acidic residues" evidence="6">
    <location>
        <begin position="52"/>
        <end position="62"/>
    </location>
</feature>
<proteinExistence type="predicted"/>
<keyword evidence="2 7" id="KW-0812">Transmembrane</keyword>
<evidence type="ECO:0000256" key="6">
    <source>
        <dbReference type="SAM" id="MobiDB-lite"/>
    </source>
</evidence>
<dbReference type="InterPro" id="IPR043203">
    <property type="entry name" value="VGCC_Ca_Na"/>
</dbReference>
<dbReference type="Pfam" id="PF00520">
    <property type="entry name" value="Ion_trans"/>
    <property type="match status" value="1"/>
</dbReference>
<feature type="domain" description="EF-hand" evidence="8">
    <location>
        <begin position="434"/>
        <end position="469"/>
    </location>
</feature>
<evidence type="ECO:0000256" key="3">
    <source>
        <dbReference type="ARBA" id="ARBA00022837"/>
    </source>
</evidence>
<accession>A0AA36MUK1</accession>
<feature type="compositionally biased region" description="Basic and acidic residues" evidence="6">
    <location>
        <begin position="93"/>
        <end position="109"/>
    </location>
</feature>
<dbReference type="Pfam" id="PF13499">
    <property type="entry name" value="EF-hand_7"/>
    <property type="match status" value="1"/>
</dbReference>
<keyword evidence="10" id="KW-1185">Reference proteome</keyword>
<evidence type="ECO:0000256" key="2">
    <source>
        <dbReference type="ARBA" id="ARBA00022692"/>
    </source>
</evidence>
<dbReference type="InterPro" id="IPR011992">
    <property type="entry name" value="EF-hand-dom_pair"/>
</dbReference>
<dbReference type="InterPro" id="IPR018247">
    <property type="entry name" value="EF_Hand_1_Ca_BS"/>
</dbReference>
<feature type="region of interest" description="Disordered" evidence="6">
    <location>
        <begin position="52"/>
        <end position="111"/>
    </location>
</feature>
<evidence type="ECO:0000259" key="8">
    <source>
        <dbReference type="PROSITE" id="PS50222"/>
    </source>
</evidence>
<dbReference type="GO" id="GO:0005248">
    <property type="term" value="F:voltage-gated sodium channel activity"/>
    <property type="evidence" value="ECO:0007669"/>
    <property type="project" value="TreeGrafter"/>
</dbReference>